<evidence type="ECO:0008006" key="2">
    <source>
        <dbReference type="Google" id="ProtNLM"/>
    </source>
</evidence>
<reference evidence="1" key="1">
    <citation type="submission" date="2018-06" db="EMBL/GenBank/DDBJ databases">
        <authorList>
            <person name="Zhirakovskaya E."/>
        </authorList>
    </citation>
    <scope>NUCLEOTIDE SEQUENCE</scope>
</reference>
<accession>A0A3B0Z4M9</accession>
<dbReference type="AlphaFoldDB" id="A0A3B0Z4M9"/>
<evidence type="ECO:0000313" key="1">
    <source>
        <dbReference type="EMBL" id="VAW88365.1"/>
    </source>
</evidence>
<gene>
    <name evidence="1" type="ORF">MNBD_GAMMA18-1493</name>
</gene>
<protein>
    <recommendedName>
        <fullName evidence="2">Transposase InsH N-terminal domain-containing protein</fullName>
    </recommendedName>
</protein>
<sequence length="126" mass="14116">MSHCNHSSAQHQRCIAMQTEKIDANHFFNLLTSPELLDFVEVELPEHREREYPPTQTLSMFLGQAMSFDGSCQNTVNEANVNRLLNGLSTAGSCTGGYCLARQRLPLEMIKTLARQTRALSPSVVY</sequence>
<proteinExistence type="predicted"/>
<name>A0A3B0Z4M9_9ZZZZ</name>
<dbReference type="EMBL" id="UOFP01000217">
    <property type="protein sequence ID" value="VAW88365.1"/>
    <property type="molecule type" value="Genomic_DNA"/>
</dbReference>
<organism evidence="1">
    <name type="scientific">hydrothermal vent metagenome</name>
    <dbReference type="NCBI Taxonomy" id="652676"/>
    <lineage>
        <taxon>unclassified sequences</taxon>
        <taxon>metagenomes</taxon>
        <taxon>ecological metagenomes</taxon>
    </lineage>
</organism>